<gene>
    <name evidence="1" type="ORF">ACFO6W_16845</name>
</gene>
<comment type="caution">
    <text evidence="1">The sequence shown here is derived from an EMBL/GenBank/DDBJ whole genome shotgun (WGS) entry which is preliminary data.</text>
</comment>
<name>A0ABV9L001_9BACT</name>
<dbReference type="EMBL" id="JBHSGN010000099">
    <property type="protein sequence ID" value="MFC4675363.1"/>
    <property type="molecule type" value="Genomic_DNA"/>
</dbReference>
<reference evidence="2" key="1">
    <citation type="journal article" date="2019" name="Int. J. Syst. Evol. Microbiol.">
        <title>The Global Catalogue of Microorganisms (GCM) 10K type strain sequencing project: providing services to taxonomists for standard genome sequencing and annotation.</title>
        <authorList>
            <consortium name="The Broad Institute Genomics Platform"/>
            <consortium name="The Broad Institute Genome Sequencing Center for Infectious Disease"/>
            <person name="Wu L."/>
            <person name="Ma J."/>
        </authorList>
    </citation>
    <scope>NUCLEOTIDE SEQUENCE [LARGE SCALE GENOMIC DNA]</scope>
    <source>
        <strain evidence="2">CCUG 66188</strain>
    </source>
</reference>
<dbReference type="PROSITE" id="PS51257">
    <property type="entry name" value="PROKAR_LIPOPROTEIN"/>
    <property type="match status" value="1"/>
</dbReference>
<evidence type="ECO:0000313" key="1">
    <source>
        <dbReference type="EMBL" id="MFC4675363.1"/>
    </source>
</evidence>
<sequence length="385" mass="44524">MINKIFRSGLIIFTVIGLVACGRNKTNHSEKAFVETISNIEREGDSQINIDAVFQLLENYPETMDFSFDAYKDYETNPDVHLPGWLSFATSNDGKVRIYSIEMNGGVSNPNYTSYCHFIQFRHNEKVFLKSVIEYFNSGFFVDGIFSVETENQTYYLFRFTSGIFAQGSHYKQIIKAYQTDNNGHFNSKKLFKTKKENLDEIEISWDYDCIEQDIPSLRHEGCGDEIIYDSNDKKLFVPYIIAVEGGNAMTEGNLIYQWKGDHFEYTGIAPVKILETEKFRIQIDITNNGKYRYTSWSKGKRMPDKPDLIIENGIKECWCEPGIEDCNCNTTYDNGESAVLGERYIFEMGNYIYMYEDGWIKGGYVNELSVIKNGYKILTERIVE</sequence>
<dbReference type="RefSeq" id="WP_379998528.1">
    <property type="nucleotide sequence ID" value="NZ_JBHSGN010000099.1"/>
</dbReference>
<keyword evidence="2" id="KW-1185">Reference proteome</keyword>
<evidence type="ECO:0000313" key="2">
    <source>
        <dbReference type="Proteomes" id="UP001596023"/>
    </source>
</evidence>
<accession>A0ABV9L001</accession>
<protein>
    <submittedName>
        <fullName evidence="1">Uncharacterized protein</fullName>
    </submittedName>
</protein>
<organism evidence="1 2">
    <name type="scientific">Dysgonomonas termitidis</name>
    <dbReference type="NCBI Taxonomy" id="1516126"/>
    <lineage>
        <taxon>Bacteria</taxon>
        <taxon>Pseudomonadati</taxon>
        <taxon>Bacteroidota</taxon>
        <taxon>Bacteroidia</taxon>
        <taxon>Bacteroidales</taxon>
        <taxon>Dysgonomonadaceae</taxon>
        <taxon>Dysgonomonas</taxon>
    </lineage>
</organism>
<dbReference type="Proteomes" id="UP001596023">
    <property type="component" value="Unassembled WGS sequence"/>
</dbReference>
<proteinExistence type="predicted"/>